<comment type="caution">
    <text evidence="2">The sequence shown here is derived from an EMBL/GenBank/DDBJ whole genome shotgun (WGS) entry which is preliminary data.</text>
</comment>
<sequence length="310" mass="35219">MNTKKRYIIKLGSIALLFFGVSNIFGQQEPQYTQYNYNTMTVNPGYTGSRGHFAAISLFRTQWVGLEGSPKTISLGIDSPFEKFDGVGLSIVQDQIGPSSETFIDVNYAHNIILNRRGHKLALGVKAGGRFLSVDWSKGTYRDPDVLFNENINSEFLPTVGAGLFYYTDNAYLGISTPNILYNKRYDVLEESVGKDRMHLYFIGGYVFNLNPLLKFKPSTFVKYVEGAPLIADVSLNFLLYERLNLGVNYRWDDSVGALFGFQINPQFNIGYAYDYNTNELNTYNSGTHEIFIRYQLISKLTKIKSPRFF</sequence>
<keyword evidence="3" id="KW-1185">Reference proteome</keyword>
<dbReference type="RefSeq" id="WP_170146695.1">
    <property type="nucleotide sequence ID" value="NZ_RBIQ01000007.1"/>
</dbReference>
<dbReference type="InterPro" id="IPR019861">
    <property type="entry name" value="PorP/SprF_Bacteroidetes"/>
</dbReference>
<name>A0A495ED24_9FLAO</name>
<dbReference type="Proteomes" id="UP000269412">
    <property type="component" value="Unassembled WGS sequence"/>
</dbReference>
<evidence type="ECO:0000313" key="2">
    <source>
        <dbReference type="EMBL" id="RKR14788.1"/>
    </source>
</evidence>
<gene>
    <name evidence="2" type="ORF">CLV91_0867</name>
</gene>
<evidence type="ECO:0000313" key="3">
    <source>
        <dbReference type="Proteomes" id="UP000269412"/>
    </source>
</evidence>
<dbReference type="EMBL" id="RBIQ01000007">
    <property type="protein sequence ID" value="RKR14788.1"/>
    <property type="molecule type" value="Genomic_DNA"/>
</dbReference>
<organism evidence="2 3">
    <name type="scientific">Maribacter vaceletii</name>
    <dbReference type="NCBI Taxonomy" id="1206816"/>
    <lineage>
        <taxon>Bacteria</taxon>
        <taxon>Pseudomonadati</taxon>
        <taxon>Bacteroidota</taxon>
        <taxon>Flavobacteriia</taxon>
        <taxon>Flavobacteriales</taxon>
        <taxon>Flavobacteriaceae</taxon>
        <taxon>Maribacter</taxon>
    </lineage>
</organism>
<evidence type="ECO:0000256" key="1">
    <source>
        <dbReference type="SAM" id="SignalP"/>
    </source>
</evidence>
<proteinExistence type="predicted"/>
<protein>
    <submittedName>
        <fullName evidence="2">Type IX secretion system PorP/SprF family membrane protein</fullName>
    </submittedName>
</protein>
<reference evidence="2 3" key="1">
    <citation type="submission" date="2018-10" db="EMBL/GenBank/DDBJ databases">
        <title>Genomic Encyclopedia of Archaeal and Bacterial Type Strains, Phase II (KMG-II): from individual species to whole genera.</title>
        <authorList>
            <person name="Goeker M."/>
        </authorList>
    </citation>
    <scope>NUCLEOTIDE SEQUENCE [LARGE SCALE GENOMIC DNA]</scope>
    <source>
        <strain evidence="2 3">DSM 25230</strain>
    </source>
</reference>
<feature type="signal peptide" evidence="1">
    <location>
        <begin position="1"/>
        <end position="26"/>
    </location>
</feature>
<feature type="chain" id="PRO_5019748598" evidence="1">
    <location>
        <begin position="27"/>
        <end position="310"/>
    </location>
</feature>
<dbReference type="AlphaFoldDB" id="A0A495ED24"/>
<dbReference type="NCBIfam" id="TIGR03519">
    <property type="entry name" value="T9SS_PorP_fam"/>
    <property type="match status" value="1"/>
</dbReference>
<dbReference type="Pfam" id="PF11751">
    <property type="entry name" value="PorP_SprF"/>
    <property type="match status" value="1"/>
</dbReference>
<keyword evidence="1" id="KW-0732">Signal</keyword>
<accession>A0A495ED24</accession>